<dbReference type="InterPro" id="IPR011990">
    <property type="entry name" value="TPR-like_helical_dom_sf"/>
</dbReference>
<evidence type="ECO:0000256" key="2">
    <source>
        <dbReference type="ARBA" id="ARBA00004216"/>
    </source>
</evidence>
<evidence type="ECO:0000313" key="14">
    <source>
        <dbReference type="EnsemblMetazoa" id="Aqu2.1.25883_001"/>
    </source>
</evidence>
<feature type="region of interest" description="Disordered" evidence="12">
    <location>
        <begin position="266"/>
        <end position="294"/>
    </location>
</feature>
<dbReference type="InParanoid" id="A0A1X7UEI8"/>
<feature type="compositionally biased region" description="Basic and acidic residues" evidence="12">
    <location>
        <begin position="268"/>
        <end position="294"/>
    </location>
</feature>
<dbReference type="FunCoup" id="A0A1X7UEI8">
    <property type="interactions" value="5"/>
</dbReference>
<dbReference type="OrthoDB" id="199930at2759"/>
<dbReference type="InterPro" id="IPR011989">
    <property type="entry name" value="ARM-like"/>
</dbReference>
<evidence type="ECO:0000256" key="12">
    <source>
        <dbReference type="SAM" id="MobiDB-lite"/>
    </source>
</evidence>
<keyword evidence="10" id="KW-0143">Chaperone</keyword>
<evidence type="ECO:0000313" key="15">
    <source>
        <dbReference type="Proteomes" id="UP000007879"/>
    </source>
</evidence>
<feature type="repeat" description="TPR" evidence="11">
    <location>
        <begin position="3"/>
        <end position="36"/>
    </location>
</feature>
<keyword evidence="9 11" id="KW-0802">TPR repeat</keyword>
<dbReference type="InterPro" id="IPR000225">
    <property type="entry name" value="Armadillo"/>
</dbReference>
<dbReference type="OMA" id="LDQKHED"/>
<evidence type="ECO:0000256" key="5">
    <source>
        <dbReference type="ARBA" id="ARBA00022473"/>
    </source>
</evidence>
<comment type="subcellular location">
    <subcellularLocation>
        <location evidence="1">Cytoplasm</location>
        <location evidence="1">Myofibril</location>
        <location evidence="1">Sarcomere</location>
        <location evidence="1">A band</location>
    </subcellularLocation>
    <subcellularLocation>
        <location evidence="2">Cytoplasm</location>
        <location evidence="2">Myofibril</location>
        <location evidence="2">Sarcomere</location>
        <location evidence="2">Z line</location>
    </subcellularLocation>
    <subcellularLocation>
        <location evidence="3">Cytoplasm</location>
        <location evidence="3">Perinuclear region</location>
    </subcellularLocation>
</comment>
<evidence type="ECO:0000256" key="8">
    <source>
        <dbReference type="ARBA" id="ARBA00022782"/>
    </source>
</evidence>
<evidence type="ECO:0000256" key="1">
    <source>
        <dbReference type="ARBA" id="ARBA00004161"/>
    </source>
</evidence>
<dbReference type="InterPro" id="IPR016024">
    <property type="entry name" value="ARM-type_fold"/>
</dbReference>
<dbReference type="GO" id="GO:0051879">
    <property type="term" value="F:Hsp90 protein binding"/>
    <property type="evidence" value="ECO:0007669"/>
    <property type="project" value="TreeGrafter"/>
</dbReference>
<dbReference type="Proteomes" id="UP000007879">
    <property type="component" value="Unassembled WGS sequence"/>
</dbReference>
<dbReference type="InterPro" id="IPR019734">
    <property type="entry name" value="TPR_rpt"/>
</dbReference>
<keyword evidence="5" id="KW-0217">Developmental protein</keyword>
<reference evidence="15" key="1">
    <citation type="journal article" date="2010" name="Nature">
        <title>The Amphimedon queenslandica genome and the evolution of animal complexity.</title>
        <authorList>
            <person name="Srivastava M."/>
            <person name="Simakov O."/>
            <person name="Chapman J."/>
            <person name="Fahey B."/>
            <person name="Gauthier M.E."/>
            <person name="Mitros T."/>
            <person name="Richards G.S."/>
            <person name="Conaco C."/>
            <person name="Dacre M."/>
            <person name="Hellsten U."/>
            <person name="Larroux C."/>
            <person name="Putnam N.H."/>
            <person name="Stanke M."/>
            <person name="Adamska M."/>
            <person name="Darling A."/>
            <person name="Degnan S.M."/>
            <person name="Oakley T.H."/>
            <person name="Plachetzki D.C."/>
            <person name="Zhai Y."/>
            <person name="Adamski M."/>
            <person name="Calcino A."/>
            <person name="Cummins S.F."/>
            <person name="Goodstein D.M."/>
            <person name="Harris C."/>
            <person name="Jackson D.J."/>
            <person name="Leys S.P."/>
            <person name="Shu S."/>
            <person name="Woodcroft B.J."/>
            <person name="Vervoort M."/>
            <person name="Kosik K.S."/>
            <person name="Manning G."/>
            <person name="Degnan B.M."/>
            <person name="Rokhsar D.S."/>
        </authorList>
    </citation>
    <scope>NUCLEOTIDE SEQUENCE [LARGE SCALE GENOMIC DNA]</scope>
</reference>
<dbReference type="EnsemblMetazoa" id="Aqu2.1.25883_001">
    <property type="protein sequence ID" value="Aqu2.1.25883_001"/>
    <property type="gene ID" value="Aqu2.1.25883"/>
</dbReference>
<dbReference type="eggNOG" id="KOG4151">
    <property type="taxonomic scope" value="Eukaryota"/>
</dbReference>
<protein>
    <recommendedName>
        <fullName evidence="4">Protein unc-45 homolog B</fullName>
    </recommendedName>
</protein>
<dbReference type="SUPFAM" id="SSF48452">
    <property type="entry name" value="TPR-like"/>
    <property type="match status" value="1"/>
</dbReference>
<keyword evidence="7" id="KW-0517">Myogenesis</keyword>
<dbReference type="GO" id="GO:0048471">
    <property type="term" value="C:perinuclear region of cytoplasm"/>
    <property type="evidence" value="ECO:0007669"/>
    <property type="project" value="UniProtKB-SubCell"/>
</dbReference>
<dbReference type="Pfam" id="PF00515">
    <property type="entry name" value="TPR_1"/>
    <property type="match status" value="1"/>
</dbReference>
<dbReference type="Gene3D" id="1.25.10.10">
    <property type="entry name" value="Leucine-rich Repeat Variant"/>
    <property type="match status" value="2"/>
</dbReference>
<dbReference type="SUPFAM" id="SSF48371">
    <property type="entry name" value="ARM repeat"/>
    <property type="match status" value="3"/>
</dbReference>
<evidence type="ECO:0000256" key="10">
    <source>
        <dbReference type="ARBA" id="ARBA00023186"/>
    </source>
</evidence>
<evidence type="ECO:0000259" key="13">
    <source>
        <dbReference type="Pfam" id="PF11701"/>
    </source>
</evidence>
<dbReference type="PANTHER" id="PTHR45994">
    <property type="entry name" value="FI21225P1"/>
    <property type="match status" value="1"/>
</dbReference>
<evidence type="ECO:0000256" key="9">
    <source>
        <dbReference type="ARBA" id="ARBA00022803"/>
    </source>
</evidence>
<dbReference type="STRING" id="400682.A0A1X7UEI8"/>
<dbReference type="EnsemblMetazoa" id="XM_003388242.2">
    <property type="protein sequence ID" value="XP_003388290.1"/>
    <property type="gene ID" value="LOC100637924"/>
</dbReference>
<evidence type="ECO:0000256" key="6">
    <source>
        <dbReference type="ARBA" id="ARBA00022490"/>
    </source>
</evidence>
<reference evidence="14" key="2">
    <citation type="submission" date="2017-05" db="UniProtKB">
        <authorList>
            <consortium name="EnsemblMetazoa"/>
        </authorList>
    </citation>
    <scope>IDENTIFICATION</scope>
</reference>
<dbReference type="Gene3D" id="1.25.40.10">
    <property type="entry name" value="Tetratricopeptide repeat domain"/>
    <property type="match status" value="1"/>
</dbReference>
<dbReference type="InterPro" id="IPR024660">
    <property type="entry name" value="UCS_central_dom"/>
</dbReference>
<dbReference type="KEGG" id="aqu:100637924"/>
<evidence type="ECO:0000256" key="3">
    <source>
        <dbReference type="ARBA" id="ARBA00004556"/>
    </source>
</evidence>
<accession>A0A1X7UEI8</accession>
<keyword evidence="15" id="KW-1185">Reference proteome</keyword>
<organism evidence="14">
    <name type="scientific">Amphimedon queenslandica</name>
    <name type="common">Sponge</name>
    <dbReference type="NCBI Taxonomy" id="400682"/>
    <lineage>
        <taxon>Eukaryota</taxon>
        <taxon>Metazoa</taxon>
        <taxon>Porifera</taxon>
        <taxon>Demospongiae</taxon>
        <taxon>Heteroscleromorpha</taxon>
        <taxon>Haplosclerida</taxon>
        <taxon>Niphatidae</taxon>
        <taxon>Amphimedon</taxon>
    </lineage>
</organism>
<dbReference type="PROSITE" id="PS50005">
    <property type="entry name" value="TPR"/>
    <property type="match status" value="1"/>
</dbReference>
<keyword evidence="8" id="KW-0221">Differentiation</keyword>
<evidence type="ECO:0000256" key="11">
    <source>
        <dbReference type="PROSITE-ProRule" id="PRU00339"/>
    </source>
</evidence>
<name>A0A1X7UEI8_AMPQE</name>
<keyword evidence="6" id="KW-0963">Cytoplasm</keyword>
<evidence type="ECO:0000256" key="4">
    <source>
        <dbReference type="ARBA" id="ARBA00020768"/>
    </source>
</evidence>
<dbReference type="PANTHER" id="PTHR45994:SF1">
    <property type="entry name" value="FI21225P1"/>
    <property type="match status" value="1"/>
</dbReference>
<dbReference type="Pfam" id="PF11701">
    <property type="entry name" value="UNC45-central"/>
    <property type="match status" value="1"/>
</dbReference>
<dbReference type="GO" id="GO:0030154">
    <property type="term" value="P:cell differentiation"/>
    <property type="evidence" value="ECO:0007669"/>
    <property type="project" value="UniProtKB-KW"/>
</dbReference>
<dbReference type="SMART" id="SM00028">
    <property type="entry name" value="TPR"/>
    <property type="match status" value="3"/>
</dbReference>
<feature type="domain" description="UNC-45/Cro1/She4 central" evidence="13">
    <location>
        <begin position="392"/>
        <end position="537"/>
    </location>
</feature>
<dbReference type="SMART" id="SM00185">
    <property type="entry name" value="ARM"/>
    <property type="match status" value="3"/>
</dbReference>
<dbReference type="AlphaFoldDB" id="A0A1X7UEI8"/>
<gene>
    <name evidence="14" type="primary">100637924</name>
</gene>
<proteinExistence type="predicted"/>
<evidence type="ECO:0000256" key="7">
    <source>
        <dbReference type="ARBA" id="ARBA00022541"/>
    </source>
</evidence>
<sequence>MAARAIKEEGNEHFKRKEYGKAAQCYTRAIEISTGEGEECKSDDLLVYYKNRAACYLKQERFSEAKSDCLSALRINPNDPKSLYRYAQALEGTGNEAESLVQLKKLLKVDPKNKEANEMARKLMISLKTATDRYQSTDSLVNEMFKRLSDSSLSSDQRTQAAKNLAILSREEGGADRIIRSGGVTSLLPHLQDQSSELVNHVLQVYVGLVSGNKSRSEAVFNQFSLDKMSSHINSAQPNIGMSAVAILKEMVLSLTAIPPIANGGSVGEKEAKKPMEKPKETKTENVEEGEMKKENEKMNKEAAESISPLSPLVLPIVQLIFISLSSHRVSPNTRDGLLEFFVKTVPQVGMPQLYIEQELVKHVLKVAAETWEELSKEELEEGEEEEEDRLPVSPECRMNASMVLSTLHNSIQGRHDKRLRELFMEQCQGFFKTQMLQSDIQSQLGLLSSLSCLLQGVTSLGNEIFSEDAILSLSILMSESPDPTCQVAAAEAITLAASDSTRCQGIMSKGLPALKKLYHSSDDRIKVRALVGLCKLGSSSGGNVNKQPFAEGATLKLEKTCRRFLVSTKKGDNLRKWAAEGIAFLSLDAEVKEELVKDGPALKVLFDLVKSSPDKSLLYGIASILVNLTNSYDKPERNPELEELGKFAGENMPKEHEFDEPKYVKKRIEELLKSKVVGVLSELTAATGSSAIREQASRVFLALVGEVSHRGSIVQQGGVKSLIQLSLDNNTDKGKLFAAQSLAKIGITSDPRLAFPGQRSLEIVRPLVKLLGFQSSGLQQFEGLMALTNLASTSDDVRGRIVREGAIPTAEGLMFEEDDLIRRAATELLCNMIQVDEVFERFHGDDLERVKLWTLFSGEEDLALARAASGGLAQLSHDKKICRKILEVKSSKDILKELLTKGEEDLLYRGLYILANLIEADQEIGEEIIIKDDAFLEILMAYVQGDYNDKLKAEAKRALSKAMDYGLIQPNPQLTWD</sequence>